<sequence length="27" mass="3137">MIESNRISFEIINSSTIREHFSLSPID</sequence>
<gene>
    <name evidence="1" type="ORF">JBS370_LOCUS41640</name>
</gene>
<protein>
    <submittedName>
        <fullName evidence="1">Uncharacterized protein</fullName>
    </submittedName>
</protein>
<comment type="caution">
    <text evidence="1">The sequence shown here is derived from an EMBL/GenBank/DDBJ whole genome shotgun (WGS) entry which is preliminary data.</text>
</comment>
<dbReference type="EMBL" id="CAJOBD010047777">
    <property type="protein sequence ID" value="CAF4341493.1"/>
    <property type="molecule type" value="Genomic_DNA"/>
</dbReference>
<organism evidence="1 2">
    <name type="scientific">Rotaria sordida</name>
    <dbReference type="NCBI Taxonomy" id="392033"/>
    <lineage>
        <taxon>Eukaryota</taxon>
        <taxon>Metazoa</taxon>
        <taxon>Spiralia</taxon>
        <taxon>Gnathifera</taxon>
        <taxon>Rotifera</taxon>
        <taxon>Eurotatoria</taxon>
        <taxon>Bdelloidea</taxon>
        <taxon>Philodinida</taxon>
        <taxon>Philodinidae</taxon>
        <taxon>Rotaria</taxon>
    </lineage>
</organism>
<proteinExistence type="predicted"/>
<reference evidence="1" key="1">
    <citation type="submission" date="2021-02" db="EMBL/GenBank/DDBJ databases">
        <authorList>
            <person name="Nowell W R."/>
        </authorList>
    </citation>
    <scope>NUCLEOTIDE SEQUENCE</scope>
</reference>
<feature type="non-terminal residue" evidence="1">
    <location>
        <position position="1"/>
    </location>
</feature>
<accession>A0A820KJR9</accession>
<name>A0A820KJR9_9BILA</name>
<dbReference type="Proteomes" id="UP000663836">
    <property type="component" value="Unassembled WGS sequence"/>
</dbReference>
<evidence type="ECO:0000313" key="1">
    <source>
        <dbReference type="EMBL" id="CAF4341493.1"/>
    </source>
</evidence>
<evidence type="ECO:0000313" key="2">
    <source>
        <dbReference type="Proteomes" id="UP000663836"/>
    </source>
</evidence>
<dbReference type="AlphaFoldDB" id="A0A820KJR9"/>